<organism evidence="1 2">
    <name type="scientific">Streptococcus pluranimalium</name>
    <dbReference type="NCBI Taxonomy" id="82348"/>
    <lineage>
        <taxon>Bacteria</taxon>
        <taxon>Bacillati</taxon>
        <taxon>Bacillota</taxon>
        <taxon>Bacilli</taxon>
        <taxon>Lactobacillales</taxon>
        <taxon>Streptococcaceae</taxon>
        <taxon>Streptococcus</taxon>
    </lineage>
</organism>
<reference evidence="1 2" key="1">
    <citation type="submission" date="2017-07" db="EMBL/GenBank/DDBJ databases">
        <title>Streptococcus pluranimalium as cause of bovine abortion.</title>
        <authorList>
            <person name="Rodriguez Campos S."/>
            <person name="Gobeli Brawand S."/>
            <person name="Brodard I."/>
            <person name="Rychener L."/>
            <person name="Perreten V."/>
        </authorList>
    </citation>
    <scope>NUCLEOTIDE SEQUENCE [LARGE SCALE GENOMIC DNA]</scope>
    <source>
        <strain evidence="1 2">14A0014</strain>
    </source>
</reference>
<name>A0A345VMZ4_9STRE</name>
<evidence type="ECO:0000313" key="2">
    <source>
        <dbReference type="Proteomes" id="UP000255411"/>
    </source>
</evidence>
<gene>
    <name evidence="1" type="ORF">Sp14A_22140</name>
</gene>
<evidence type="ECO:0000313" key="1">
    <source>
        <dbReference type="EMBL" id="AXJ14096.1"/>
    </source>
</evidence>
<dbReference type="AlphaFoldDB" id="A0A345VMZ4"/>
<dbReference type="RefSeq" id="WP_115131018.1">
    <property type="nucleotide sequence ID" value="NZ_CP022601.1"/>
</dbReference>
<proteinExistence type="predicted"/>
<sequence>MEIKRIYLDSNEVLGEQAFVSGFEEVPQTNYSPAYRVYQLDSRKERSAFVICESVRNAPKVSGAVEVDQFSGFSIARRTFTHDGKRYNENVFLVDGFTTK</sequence>
<accession>A0A345VMZ4</accession>
<protein>
    <submittedName>
        <fullName evidence="1">Uncharacterized protein</fullName>
    </submittedName>
</protein>
<dbReference type="EMBL" id="CP022601">
    <property type="protein sequence ID" value="AXJ14096.1"/>
    <property type="molecule type" value="Genomic_DNA"/>
</dbReference>
<dbReference type="Proteomes" id="UP000255411">
    <property type="component" value="Chromosome"/>
</dbReference>